<dbReference type="EMBL" id="FNCF01000010">
    <property type="protein sequence ID" value="SDH15108.1"/>
    <property type="molecule type" value="Genomic_DNA"/>
</dbReference>
<dbReference type="Gene3D" id="3.20.20.450">
    <property type="entry name" value="EAL domain"/>
    <property type="match status" value="1"/>
</dbReference>
<dbReference type="InterPro" id="IPR052155">
    <property type="entry name" value="Biofilm_reg_signaling"/>
</dbReference>
<dbReference type="NCBIfam" id="TIGR00254">
    <property type="entry name" value="GGDEF"/>
    <property type="match status" value="1"/>
</dbReference>
<feature type="transmembrane region" description="Helical" evidence="1">
    <location>
        <begin position="69"/>
        <end position="87"/>
    </location>
</feature>
<name>A0A1G8A2G7_9ACTN</name>
<dbReference type="SUPFAM" id="SSF55073">
    <property type="entry name" value="Nucleotide cyclase"/>
    <property type="match status" value="1"/>
</dbReference>
<feature type="domain" description="GGDEF" evidence="3">
    <location>
        <begin position="347"/>
        <end position="477"/>
    </location>
</feature>
<evidence type="ECO:0000259" key="2">
    <source>
        <dbReference type="PROSITE" id="PS50883"/>
    </source>
</evidence>
<proteinExistence type="predicted"/>
<evidence type="ECO:0000313" key="4">
    <source>
        <dbReference type="EMBL" id="SDH15108.1"/>
    </source>
</evidence>
<keyword evidence="1" id="KW-0812">Transmembrane</keyword>
<dbReference type="PANTHER" id="PTHR44757">
    <property type="entry name" value="DIGUANYLATE CYCLASE DGCP"/>
    <property type="match status" value="1"/>
</dbReference>
<dbReference type="InterPro" id="IPR001633">
    <property type="entry name" value="EAL_dom"/>
</dbReference>
<protein>
    <submittedName>
        <fullName evidence="4">Diguanylate cyclase (GGDEF) domain-containing protein</fullName>
    </submittedName>
</protein>
<dbReference type="CDD" id="cd01949">
    <property type="entry name" value="GGDEF"/>
    <property type="match status" value="1"/>
</dbReference>
<dbReference type="SMART" id="SM00052">
    <property type="entry name" value="EAL"/>
    <property type="match status" value="1"/>
</dbReference>
<feature type="transmembrane region" description="Helical" evidence="1">
    <location>
        <begin position="226"/>
        <end position="248"/>
    </location>
</feature>
<feature type="domain" description="EAL" evidence="2">
    <location>
        <begin position="486"/>
        <end position="735"/>
    </location>
</feature>
<sequence>MRTRPVKTDPSGADNTGVTVPARLLAAATAVALALCLLPGTRADAVVGISVLAALAPLITLLRHPAAWLMWSLVAGMLGTWAVSMAVTDISPALAGATQLLGLVLAVSLVVTLYAQHLRARPADRRRHERGSWARRADQAALAVVTGLATAQIATTALSPTAPVGAAWAPVDALVVAVLLRFACSRAGLTRSLQLVLAAGAVNCLYDMVASSSGVRLQPLDRPVQLLWALSMALFVAGALHPSAGTAFSSSSLRHLRPESGRVLGLVALAPVPLVLALLNPGGRLPWLVYVAAGTALAALTTARGAQALAASEAYARLDPLTGLANRRGLQSAYEALLLAASSTGGPVGRLVLLDLDDFKVVNDTHGHESGDQLLCVVADRLRTAVGGAGTVARSGGDEFVLVLHPGAPPVDALLRAALDGPVTLAGAPGTRFDVRASAGWVDLEEDSRLPHALADADIALYTSKATHRGAATAFVPAQRQEVLGQLGLGEDLRRLVAGGSGAGQLFLLHQPLVDLVDGRVLGYEALVRWQHPTRGLLAPDSFLPVAESQGQGAALDGWVLAQACATAAGWPADLTVSVNLGRSSMVDPLLADRVRAALRDSGLDPRRLHLEITEHEALPADAGVAALHELADLGVGVSLDDFGTGYTSLVYLHRYPVGVLKLDRSITGADTSDELIAGLTSLASALGIRVLAEGVETEEQHRRLAGFGIDAGQGWLFGRPVPAADLVHRAEPVSNPM</sequence>
<dbReference type="PANTHER" id="PTHR44757:SF2">
    <property type="entry name" value="BIOFILM ARCHITECTURE MAINTENANCE PROTEIN MBAA"/>
    <property type="match status" value="1"/>
</dbReference>
<dbReference type="PROSITE" id="PS50883">
    <property type="entry name" value="EAL"/>
    <property type="match status" value="1"/>
</dbReference>
<dbReference type="Pfam" id="PF00563">
    <property type="entry name" value="EAL"/>
    <property type="match status" value="1"/>
</dbReference>
<gene>
    <name evidence="4" type="ORF">SAMN05660324_0026</name>
</gene>
<reference evidence="5" key="1">
    <citation type="submission" date="2016-10" db="EMBL/GenBank/DDBJ databases">
        <authorList>
            <person name="Varghese N."/>
            <person name="Submissions S."/>
        </authorList>
    </citation>
    <scope>NUCLEOTIDE SEQUENCE [LARGE SCALE GENOMIC DNA]</scope>
    <source>
        <strain evidence="5">DSM 44526</strain>
    </source>
</reference>
<dbReference type="InterPro" id="IPR035919">
    <property type="entry name" value="EAL_sf"/>
</dbReference>
<dbReference type="SUPFAM" id="SSF141868">
    <property type="entry name" value="EAL domain-like"/>
    <property type="match status" value="1"/>
</dbReference>
<evidence type="ECO:0000259" key="3">
    <source>
        <dbReference type="PROSITE" id="PS50887"/>
    </source>
</evidence>
<keyword evidence="5" id="KW-1185">Reference proteome</keyword>
<keyword evidence="1" id="KW-1133">Transmembrane helix</keyword>
<dbReference type="InterPro" id="IPR000160">
    <property type="entry name" value="GGDEF_dom"/>
</dbReference>
<feature type="transmembrane region" description="Helical" evidence="1">
    <location>
        <begin position="285"/>
        <end position="303"/>
    </location>
</feature>
<dbReference type="AlphaFoldDB" id="A0A1G8A2G7"/>
<dbReference type="SMART" id="SM00267">
    <property type="entry name" value="GGDEF"/>
    <property type="match status" value="1"/>
</dbReference>
<dbReference type="InterPro" id="IPR029787">
    <property type="entry name" value="Nucleotide_cyclase"/>
</dbReference>
<dbReference type="Pfam" id="PF00990">
    <property type="entry name" value="GGDEF"/>
    <property type="match status" value="1"/>
</dbReference>
<evidence type="ECO:0000256" key="1">
    <source>
        <dbReference type="SAM" id="Phobius"/>
    </source>
</evidence>
<dbReference type="Gene3D" id="3.30.70.270">
    <property type="match status" value="1"/>
</dbReference>
<dbReference type="Proteomes" id="UP000198863">
    <property type="component" value="Unassembled WGS sequence"/>
</dbReference>
<accession>A0A1G8A2G7</accession>
<feature type="transmembrane region" description="Helical" evidence="1">
    <location>
        <begin position="46"/>
        <end position="62"/>
    </location>
</feature>
<keyword evidence="1" id="KW-0472">Membrane</keyword>
<feature type="transmembrane region" description="Helical" evidence="1">
    <location>
        <begin position="260"/>
        <end position="279"/>
    </location>
</feature>
<evidence type="ECO:0000313" key="5">
    <source>
        <dbReference type="Proteomes" id="UP000198863"/>
    </source>
</evidence>
<dbReference type="InterPro" id="IPR043128">
    <property type="entry name" value="Rev_trsase/Diguanyl_cyclase"/>
</dbReference>
<organism evidence="4 5">
    <name type="scientific">Klenkia brasiliensis</name>
    <dbReference type="NCBI Taxonomy" id="333142"/>
    <lineage>
        <taxon>Bacteria</taxon>
        <taxon>Bacillati</taxon>
        <taxon>Actinomycetota</taxon>
        <taxon>Actinomycetes</taxon>
        <taxon>Geodermatophilales</taxon>
        <taxon>Geodermatophilaceae</taxon>
        <taxon>Klenkia</taxon>
    </lineage>
</organism>
<dbReference type="CDD" id="cd01948">
    <property type="entry name" value="EAL"/>
    <property type="match status" value="1"/>
</dbReference>
<dbReference type="PROSITE" id="PS50887">
    <property type="entry name" value="GGDEF"/>
    <property type="match status" value="1"/>
</dbReference>
<feature type="transmembrane region" description="Helical" evidence="1">
    <location>
        <begin position="93"/>
        <end position="116"/>
    </location>
</feature>
<feature type="transmembrane region" description="Helical" evidence="1">
    <location>
        <begin position="20"/>
        <end position="40"/>
    </location>
</feature>